<keyword evidence="3" id="KW-1185">Reference proteome</keyword>
<comment type="caution">
    <text evidence="2">The sequence shown here is derived from an EMBL/GenBank/DDBJ whole genome shotgun (WGS) entry which is preliminary data.</text>
</comment>
<dbReference type="Proteomes" id="UP001168423">
    <property type="component" value="Unassembled WGS sequence"/>
</dbReference>
<feature type="region of interest" description="Disordered" evidence="1">
    <location>
        <begin position="1"/>
        <end position="22"/>
    </location>
</feature>
<sequence>MPGFDGTGPRGQGPLTGGGFGYCNPAARRQWPPVWGPVGGYRVPYSPYPGPVYGLGRGGLPRGGGRGRGFGGGRGRGWRCW</sequence>
<feature type="compositionally biased region" description="Gly residues" evidence="1">
    <location>
        <begin position="58"/>
        <end position="75"/>
    </location>
</feature>
<evidence type="ECO:0008006" key="4">
    <source>
        <dbReference type="Google" id="ProtNLM"/>
    </source>
</evidence>
<feature type="compositionally biased region" description="Gly residues" evidence="1">
    <location>
        <begin position="1"/>
        <end position="21"/>
    </location>
</feature>
<evidence type="ECO:0000256" key="1">
    <source>
        <dbReference type="SAM" id="MobiDB-lite"/>
    </source>
</evidence>
<organism evidence="2 3">
    <name type="scientific">Methanoculleus methanifontis</name>
    <dbReference type="NCBI Taxonomy" id="2584086"/>
    <lineage>
        <taxon>Archaea</taxon>
        <taxon>Methanobacteriati</taxon>
        <taxon>Methanobacteriota</taxon>
        <taxon>Stenosarchaea group</taxon>
        <taxon>Methanomicrobia</taxon>
        <taxon>Methanomicrobiales</taxon>
        <taxon>Methanomicrobiaceae</taxon>
        <taxon>Methanoculleus</taxon>
    </lineage>
</organism>
<reference evidence="2" key="1">
    <citation type="submission" date="2019-05" db="EMBL/GenBank/DDBJ databases">
        <title>Isolation and characterization of methanogens from the cold seep sediment at Four-Way Closure Ridge.</title>
        <authorList>
            <person name="You Y.-T."/>
            <person name="Chen S.-C."/>
            <person name="Zhang W.-L."/>
            <person name="Lai M.-C."/>
        </authorList>
    </citation>
    <scope>NUCLEOTIDE SEQUENCE</scope>
    <source>
        <strain evidence="2">FWC-SCC3</strain>
    </source>
</reference>
<gene>
    <name evidence="2" type="ORF">FGW20_00430</name>
</gene>
<accession>A0ABT8LXM3</accession>
<protein>
    <recommendedName>
        <fullName evidence="4">DUF5320 domain-containing protein</fullName>
    </recommendedName>
</protein>
<evidence type="ECO:0000313" key="2">
    <source>
        <dbReference type="EMBL" id="MDN7011529.1"/>
    </source>
</evidence>
<name>A0ABT8LXM3_9EURY</name>
<proteinExistence type="predicted"/>
<dbReference type="EMBL" id="VCYI01000001">
    <property type="protein sequence ID" value="MDN7011529.1"/>
    <property type="molecule type" value="Genomic_DNA"/>
</dbReference>
<feature type="region of interest" description="Disordered" evidence="1">
    <location>
        <begin position="58"/>
        <end position="81"/>
    </location>
</feature>
<evidence type="ECO:0000313" key="3">
    <source>
        <dbReference type="Proteomes" id="UP001168423"/>
    </source>
</evidence>